<dbReference type="PANTHER" id="PTHR36838:SF3">
    <property type="entry name" value="TRANSPORTER AUXIN EFFLUX CARRIER EC FAMILY"/>
    <property type="match status" value="1"/>
</dbReference>
<dbReference type="PANTHER" id="PTHR36838">
    <property type="entry name" value="AUXIN EFFLUX CARRIER FAMILY PROTEIN"/>
    <property type="match status" value="1"/>
</dbReference>
<dbReference type="Pfam" id="PF03547">
    <property type="entry name" value="Mem_trans"/>
    <property type="match status" value="1"/>
</dbReference>
<keyword evidence="3" id="KW-0813">Transport</keyword>
<keyword evidence="5" id="KW-0812">Transmembrane</keyword>
<evidence type="ECO:0000256" key="7">
    <source>
        <dbReference type="ARBA" id="ARBA00023136"/>
    </source>
</evidence>
<evidence type="ECO:0000256" key="2">
    <source>
        <dbReference type="ARBA" id="ARBA00010145"/>
    </source>
</evidence>
<evidence type="ECO:0000256" key="1">
    <source>
        <dbReference type="ARBA" id="ARBA00004651"/>
    </source>
</evidence>
<evidence type="ECO:0000313" key="9">
    <source>
        <dbReference type="Proteomes" id="UP000232222"/>
    </source>
</evidence>
<keyword evidence="4" id="KW-1003">Cell membrane</keyword>
<dbReference type="Proteomes" id="UP000232222">
    <property type="component" value="Chromosome"/>
</dbReference>
<name>A0A2K8NUR0_9MOLU</name>
<evidence type="ECO:0000256" key="6">
    <source>
        <dbReference type="ARBA" id="ARBA00022989"/>
    </source>
</evidence>
<dbReference type="EMBL" id="CP024962">
    <property type="protein sequence ID" value="ATZ16363.1"/>
    <property type="molecule type" value="Genomic_DNA"/>
</dbReference>
<proteinExistence type="inferred from homology"/>
<evidence type="ECO:0000256" key="4">
    <source>
        <dbReference type="ARBA" id="ARBA00022475"/>
    </source>
</evidence>
<sequence>MSSLEVLKITLSNTKFWGTIIVAALVISLGYFLEKRHIMPDKWEKVIVKITLFIGLPAMILKNFMVDLDTQNFNNLLVLLIIGFLAYILLTLLGRLVFIKYQAKAQDALIMCAVCPSVLYFGFPMAEALANSNQQEVLKQATNFFNIAFWFYLSWYSLYVYQRPHFATIQSKQERRQLSRKIAKSLLKNPIMIALIGGLVLWLMQMIPGIKIIHVTDNGWNTISPGNYSVTRLDALIPGFNQAVTILGALPTPLAWLSIGILIARSPLLEALKDKAAWLASSFKMLIVPLVTVGLFVFFAWFGQITNLYEIPKIALIVSILMMASPTATAMASYAILYQKEAQRSAKICTQTTFLALITMPFWAVITSLIGETNLFQ</sequence>
<dbReference type="InterPro" id="IPR038770">
    <property type="entry name" value="Na+/solute_symporter_sf"/>
</dbReference>
<keyword evidence="7" id="KW-0472">Membrane</keyword>
<evidence type="ECO:0000256" key="5">
    <source>
        <dbReference type="ARBA" id="ARBA00022692"/>
    </source>
</evidence>
<dbReference type="InterPro" id="IPR004776">
    <property type="entry name" value="Mem_transp_PIN-like"/>
</dbReference>
<evidence type="ECO:0000256" key="3">
    <source>
        <dbReference type="ARBA" id="ARBA00022448"/>
    </source>
</evidence>
<dbReference type="AlphaFoldDB" id="A0A2K8NUR0"/>
<evidence type="ECO:0000313" key="8">
    <source>
        <dbReference type="EMBL" id="ATZ16363.1"/>
    </source>
</evidence>
<reference evidence="8 9" key="1">
    <citation type="submission" date="2017-11" db="EMBL/GenBank/DDBJ databases">
        <title>Genome sequence of Entomoplasma freundtii BARC 318 (ATCC 51999).</title>
        <authorList>
            <person name="Lo W.-S."/>
            <person name="Gasparich G.E."/>
            <person name="Kuo C.-H."/>
        </authorList>
    </citation>
    <scope>NUCLEOTIDE SEQUENCE [LARGE SCALE GENOMIC DNA]</scope>
    <source>
        <strain evidence="8 9">BARC 318</strain>
    </source>
</reference>
<dbReference type="KEGG" id="efr:EFREU_v1c03370"/>
<dbReference type="OrthoDB" id="401182at2"/>
<comment type="similarity">
    <text evidence="2">Belongs to the auxin efflux carrier (TC 2.A.69) family.</text>
</comment>
<keyword evidence="9" id="KW-1185">Reference proteome</keyword>
<keyword evidence="6" id="KW-1133">Transmembrane helix</keyword>
<organism evidence="8 9">
    <name type="scientific">Entomoplasma freundtii</name>
    <dbReference type="NCBI Taxonomy" id="74700"/>
    <lineage>
        <taxon>Bacteria</taxon>
        <taxon>Bacillati</taxon>
        <taxon>Mycoplasmatota</taxon>
        <taxon>Mollicutes</taxon>
        <taxon>Entomoplasmatales</taxon>
        <taxon>Entomoplasmataceae</taxon>
        <taxon>Entomoplasma</taxon>
    </lineage>
</organism>
<dbReference type="GO" id="GO:0005886">
    <property type="term" value="C:plasma membrane"/>
    <property type="evidence" value="ECO:0007669"/>
    <property type="project" value="UniProtKB-SubCell"/>
</dbReference>
<dbReference type="RefSeq" id="WP_100609314.1">
    <property type="nucleotide sequence ID" value="NZ_CP024962.1"/>
</dbReference>
<protein>
    <submittedName>
        <fullName evidence="8">Malate permease</fullName>
    </submittedName>
</protein>
<gene>
    <name evidence="8" type="ORF">EFREU_v1c03370</name>
</gene>
<accession>A0A2K8NUR0</accession>
<dbReference type="Gene3D" id="1.20.1530.20">
    <property type="match status" value="1"/>
</dbReference>
<dbReference type="GO" id="GO:0055085">
    <property type="term" value="P:transmembrane transport"/>
    <property type="evidence" value="ECO:0007669"/>
    <property type="project" value="InterPro"/>
</dbReference>
<comment type="subcellular location">
    <subcellularLocation>
        <location evidence="1">Cell membrane</location>
        <topology evidence="1">Multi-pass membrane protein</topology>
    </subcellularLocation>
</comment>